<dbReference type="GO" id="GO:0008239">
    <property type="term" value="F:dipeptidyl-peptidase activity"/>
    <property type="evidence" value="ECO:0007669"/>
    <property type="project" value="TreeGrafter"/>
</dbReference>
<proteinExistence type="inferred from homology"/>
<dbReference type="Proteomes" id="UP000275267">
    <property type="component" value="Unassembled WGS sequence"/>
</dbReference>
<evidence type="ECO:0000313" key="7">
    <source>
        <dbReference type="EMBL" id="RLN22687.1"/>
    </source>
</evidence>
<dbReference type="Gene3D" id="1.20.120.980">
    <property type="entry name" value="Serine carboxypeptidase S28, SKS domain"/>
    <property type="match status" value="1"/>
</dbReference>
<feature type="signal peptide" evidence="6">
    <location>
        <begin position="1"/>
        <end position="22"/>
    </location>
</feature>
<organism evidence="7 8">
    <name type="scientific">Panicum miliaceum</name>
    <name type="common">Proso millet</name>
    <name type="synonym">Broomcorn millet</name>
    <dbReference type="NCBI Taxonomy" id="4540"/>
    <lineage>
        <taxon>Eukaryota</taxon>
        <taxon>Viridiplantae</taxon>
        <taxon>Streptophyta</taxon>
        <taxon>Embryophyta</taxon>
        <taxon>Tracheophyta</taxon>
        <taxon>Spermatophyta</taxon>
        <taxon>Magnoliopsida</taxon>
        <taxon>Liliopsida</taxon>
        <taxon>Poales</taxon>
        <taxon>Poaceae</taxon>
        <taxon>PACMAD clade</taxon>
        <taxon>Panicoideae</taxon>
        <taxon>Panicodae</taxon>
        <taxon>Paniceae</taxon>
        <taxon>Panicinae</taxon>
        <taxon>Panicum</taxon>
        <taxon>Panicum sect. Panicum</taxon>
    </lineage>
</organism>
<name>A0A3L6SMD4_PANMI</name>
<evidence type="ECO:0000313" key="8">
    <source>
        <dbReference type="Proteomes" id="UP000275267"/>
    </source>
</evidence>
<dbReference type="InterPro" id="IPR029058">
    <property type="entry name" value="AB_hydrolase_fold"/>
</dbReference>
<keyword evidence="4" id="KW-0378">Hydrolase</keyword>
<accession>A0A3L6SMD4</accession>
<comment type="similarity">
    <text evidence="1">Belongs to the peptidase S28 family.</text>
</comment>
<dbReference type="GO" id="GO:0004180">
    <property type="term" value="F:carboxypeptidase activity"/>
    <property type="evidence" value="ECO:0007669"/>
    <property type="project" value="UniProtKB-KW"/>
</dbReference>
<keyword evidence="8" id="KW-1185">Reference proteome</keyword>
<evidence type="ECO:0000256" key="5">
    <source>
        <dbReference type="ARBA" id="ARBA00023180"/>
    </source>
</evidence>
<sequence length="465" mass="51660">MRPLRRLAVLLVLGLLPAAVWTLAPPRFPGPQPRARPAANGVGGYEYETRYFRQRLDHFSFPGVGDEDEAAAFFQQRYLVGRGGGWAGPDGPIFFYCGNEGDIAWFAANSGLHRYYGESMPFGSKAKAYNNSKSLAYLTAEQAIADFAVLLTDLKRNLSAEGSPVVLFGGSYGGMLAAWMRLKYPHIAVGALASSAPILQFEDIVPSTIFYDLVSDDFKRESLSCFQTIKDSWKVLDEQGNGQDGLLKLSKTFHLCQTLKTSGDLSDWLSSAYSYLAMVDYPIPSEFLMPLPANPIKEVCRNLDSQPEGTSILERIYAGVNVYYNYTGTVGCFDLNDDPHGMGGWDWQACTEMVMPMSYSENRSMYPPYKFDYASYAENCIKSYGVRPRPWWITTEFGGHMTAMVFCFYSGAHHIDLRPATPEDPGWLVSLRESELKIISGWLLDYYGARGALFQPVAVKGSSAS</sequence>
<dbReference type="EMBL" id="PQIB02000004">
    <property type="protein sequence ID" value="RLN22687.1"/>
    <property type="molecule type" value="Genomic_DNA"/>
</dbReference>
<evidence type="ECO:0000256" key="4">
    <source>
        <dbReference type="ARBA" id="ARBA00022801"/>
    </source>
</evidence>
<keyword evidence="3 6" id="KW-0732">Signal</keyword>
<dbReference type="STRING" id="4540.A0A3L6SMD4"/>
<dbReference type="GO" id="GO:0070008">
    <property type="term" value="F:serine-type exopeptidase activity"/>
    <property type="evidence" value="ECO:0007669"/>
    <property type="project" value="InterPro"/>
</dbReference>
<dbReference type="Gene3D" id="3.40.50.1820">
    <property type="entry name" value="alpha/beta hydrolase"/>
    <property type="match status" value="1"/>
</dbReference>
<evidence type="ECO:0000256" key="3">
    <source>
        <dbReference type="ARBA" id="ARBA00022729"/>
    </source>
</evidence>
<dbReference type="PANTHER" id="PTHR11010:SF38">
    <property type="entry name" value="LYSOSOMAL PRO-X CARBOXYPEPTIDASE"/>
    <property type="match status" value="1"/>
</dbReference>
<evidence type="ECO:0000256" key="6">
    <source>
        <dbReference type="SAM" id="SignalP"/>
    </source>
</evidence>
<feature type="chain" id="PRO_5018026500" evidence="6">
    <location>
        <begin position="23"/>
        <end position="465"/>
    </location>
</feature>
<dbReference type="AlphaFoldDB" id="A0A3L6SMD4"/>
<dbReference type="SUPFAM" id="SSF53474">
    <property type="entry name" value="alpha/beta-Hydrolases"/>
    <property type="match status" value="1"/>
</dbReference>
<dbReference type="PANTHER" id="PTHR11010">
    <property type="entry name" value="PROTEASE S28 PRO-X CARBOXYPEPTIDASE-RELATED"/>
    <property type="match status" value="1"/>
</dbReference>
<gene>
    <name evidence="7" type="ORF">C2845_PM07G24210</name>
</gene>
<keyword evidence="2" id="KW-0645">Protease</keyword>
<comment type="caution">
    <text evidence="7">The sequence shown here is derived from an EMBL/GenBank/DDBJ whole genome shotgun (WGS) entry which is preliminary data.</text>
</comment>
<reference evidence="8" key="1">
    <citation type="journal article" date="2019" name="Nat. Commun.">
        <title>The genome of broomcorn millet.</title>
        <authorList>
            <person name="Zou C."/>
            <person name="Miki D."/>
            <person name="Li D."/>
            <person name="Tang Q."/>
            <person name="Xiao L."/>
            <person name="Rajput S."/>
            <person name="Deng P."/>
            <person name="Jia W."/>
            <person name="Huang R."/>
            <person name="Zhang M."/>
            <person name="Sun Y."/>
            <person name="Hu J."/>
            <person name="Fu X."/>
            <person name="Schnable P.S."/>
            <person name="Li F."/>
            <person name="Zhang H."/>
            <person name="Feng B."/>
            <person name="Zhu X."/>
            <person name="Liu R."/>
            <person name="Schnable J.C."/>
            <person name="Zhu J.-K."/>
            <person name="Zhang H."/>
        </authorList>
    </citation>
    <scope>NUCLEOTIDE SEQUENCE [LARGE SCALE GENOMIC DNA]</scope>
</reference>
<dbReference type="InterPro" id="IPR008758">
    <property type="entry name" value="Peptidase_S28"/>
</dbReference>
<dbReference type="OrthoDB" id="2130629at2759"/>
<dbReference type="FunFam" id="1.20.120.980:FF:000001">
    <property type="entry name" value="Dipeptidyl peptidase 7"/>
    <property type="match status" value="1"/>
</dbReference>
<dbReference type="InterPro" id="IPR042269">
    <property type="entry name" value="Ser_carbopepase_S28_SKS"/>
</dbReference>
<protein>
    <submittedName>
        <fullName evidence="7">Lysosomal Pro-X carboxypeptidase-like</fullName>
    </submittedName>
</protein>
<dbReference type="Pfam" id="PF05577">
    <property type="entry name" value="Peptidase_S28"/>
    <property type="match status" value="1"/>
</dbReference>
<evidence type="ECO:0000256" key="1">
    <source>
        <dbReference type="ARBA" id="ARBA00011079"/>
    </source>
</evidence>
<evidence type="ECO:0000256" key="2">
    <source>
        <dbReference type="ARBA" id="ARBA00022670"/>
    </source>
</evidence>
<dbReference type="GO" id="GO:0006508">
    <property type="term" value="P:proteolysis"/>
    <property type="evidence" value="ECO:0007669"/>
    <property type="project" value="UniProtKB-KW"/>
</dbReference>
<keyword evidence="5" id="KW-0325">Glycoprotein</keyword>